<dbReference type="GO" id="GO:0005524">
    <property type="term" value="F:ATP binding"/>
    <property type="evidence" value="ECO:0007669"/>
    <property type="project" value="UniProtKB-KW"/>
</dbReference>
<accession>H7FX86</accession>
<dbReference type="PROSITE" id="PS51383">
    <property type="entry name" value="YJEF_C_3"/>
    <property type="match status" value="1"/>
</dbReference>
<dbReference type="GO" id="GO:0046496">
    <property type="term" value="P:nicotinamide nucleotide metabolic process"/>
    <property type="evidence" value="ECO:0007669"/>
    <property type="project" value="UniProtKB-UniRule"/>
</dbReference>
<proteinExistence type="inferred from homology"/>
<dbReference type="GO" id="GO:0052856">
    <property type="term" value="F:NAD(P)HX epimerase activity"/>
    <property type="evidence" value="ECO:0007669"/>
    <property type="project" value="TreeGrafter"/>
</dbReference>
<comment type="similarity">
    <text evidence="6">Belongs to the NnrD/CARKD family.</text>
</comment>
<dbReference type="HOGENOM" id="CLU_024853_2_1_9"/>
<evidence type="ECO:0000313" key="8">
    <source>
        <dbReference type="EMBL" id="EIA33073.1"/>
    </source>
</evidence>
<dbReference type="GO" id="GO:0052855">
    <property type="term" value="F:ADP-dependent NAD(P)H-hydrate dehydratase activity"/>
    <property type="evidence" value="ECO:0007669"/>
    <property type="project" value="UniProtKB-UniRule"/>
</dbReference>
<feature type="binding site" evidence="6">
    <location>
        <position position="39"/>
    </location>
    <ligand>
        <name>(6S)-NADPHX</name>
        <dbReference type="ChEBI" id="CHEBI:64076"/>
    </ligand>
</feature>
<feature type="binding site" evidence="6">
    <location>
        <position position="155"/>
    </location>
    <ligand>
        <name>(6S)-NADPHX</name>
        <dbReference type="ChEBI" id="CHEBI:64076"/>
    </ligand>
</feature>
<dbReference type="Proteomes" id="UP000003657">
    <property type="component" value="Unassembled WGS sequence"/>
</dbReference>
<protein>
    <recommendedName>
        <fullName evidence="6">ADP-dependent (S)-NAD(P)H-hydrate dehydratase</fullName>
        <ecNumber evidence="6">4.2.1.136</ecNumber>
    </recommendedName>
    <alternativeName>
        <fullName evidence="6">ADP-dependent NAD(P)HX dehydratase</fullName>
    </alternativeName>
</protein>
<evidence type="ECO:0000256" key="1">
    <source>
        <dbReference type="ARBA" id="ARBA00022741"/>
    </source>
</evidence>
<evidence type="ECO:0000256" key="4">
    <source>
        <dbReference type="ARBA" id="ARBA00023027"/>
    </source>
</evidence>
<dbReference type="PANTHER" id="PTHR12592:SF0">
    <property type="entry name" value="ATP-DEPENDENT (S)-NAD(P)H-HYDRATE DEHYDRATASE"/>
    <property type="match status" value="1"/>
</dbReference>
<dbReference type="PATRIC" id="fig|1108963.3.peg.1438"/>
<keyword evidence="4 6" id="KW-0520">NAD</keyword>
<feature type="binding site" evidence="6">
    <location>
        <position position="220"/>
    </location>
    <ligand>
        <name>(6S)-NADPHX</name>
        <dbReference type="ChEBI" id="CHEBI:64076"/>
    </ligand>
</feature>
<comment type="caution">
    <text evidence="8">The sequence shown here is derived from an EMBL/GenBank/DDBJ whole genome shotgun (WGS) entry which is preliminary data.</text>
</comment>
<comment type="cofactor">
    <cofactor evidence="6">
        <name>Mg(2+)</name>
        <dbReference type="ChEBI" id="CHEBI:18420"/>
    </cofactor>
</comment>
<name>H7FX86_9LACO</name>
<dbReference type="RefSeq" id="WP_003709775.1">
    <property type="nucleotide sequence ID" value="NZ_AICL01000003.1"/>
</dbReference>
<dbReference type="SUPFAM" id="SSF53613">
    <property type="entry name" value="Ribokinase-like"/>
    <property type="match status" value="1"/>
</dbReference>
<feature type="binding site" evidence="6">
    <location>
        <position position="100"/>
    </location>
    <ligand>
        <name>(6S)-NADPHX</name>
        <dbReference type="ChEBI" id="CHEBI:64076"/>
    </ligand>
</feature>
<feature type="binding site" evidence="6">
    <location>
        <position position="219"/>
    </location>
    <ligand>
        <name>AMP</name>
        <dbReference type="ChEBI" id="CHEBI:456215"/>
    </ligand>
</feature>
<keyword evidence="8" id="KW-0808">Transferase</keyword>
<dbReference type="Gene3D" id="3.40.1190.20">
    <property type="match status" value="1"/>
</dbReference>
<dbReference type="PANTHER" id="PTHR12592">
    <property type="entry name" value="ATP-DEPENDENT (S)-NAD(P)H-HYDRATE DEHYDRATASE FAMILY MEMBER"/>
    <property type="match status" value="1"/>
</dbReference>
<keyword evidence="3 6" id="KW-0521">NADP</keyword>
<dbReference type="EMBL" id="AICL01000003">
    <property type="protein sequence ID" value="EIA33073.1"/>
    <property type="molecule type" value="Genomic_DNA"/>
</dbReference>
<comment type="catalytic activity">
    <reaction evidence="6">
        <text>(6S)-NADPHX + ADP = AMP + phosphate + NADPH + H(+)</text>
        <dbReference type="Rhea" id="RHEA:32235"/>
        <dbReference type="ChEBI" id="CHEBI:15378"/>
        <dbReference type="ChEBI" id="CHEBI:43474"/>
        <dbReference type="ChEBI" id="CHEBI:57783"/>
        <dbReference type="ChEBI" id="CHEBI:64076"/>
        <dbReference type="ChEBI" id="CHEBI:456215"/>
        <dbReference type="ChEBI" id="CHEBI:456216"/>
        <dbReference type="EC" id="4.2.1.136"/>
    </reaction>
</comment>
<feature type="binding site" evidence="6">
    <location>
        <begin position="190"/>
        <end position="194"/>
    </location>
    <ligand>
        <name>AMP</name>
        <dbReference type="ChEBI" id="CHEBI:456215"/>
    </ligand>
</feature>
<reference evidence="8 9" key="1">
    <citation type="journal article" date="2012" name="J. Bacteriol.">
        <title>Genome Sequence of Lactobacillus salivarius SMXD51, a Potential Probiotic Strain Isolated from Chicken Cecum, Showing Anti-Campylobacter Activity.</title>
        <authorList>
            <person name="Kergourlay G."/>
            <person name="Messaoudi S."/>
            <person name="Dousset X."/>
            <person name="Prevost H."/>
        </authorList>
    </citation>
    <scope>NUCLEOTIDE SEQUENCE [LARGE SCALE GENOMIC DNA]</scope>
    <source>
        <strain evidence="8 9">SMXD51</strain>
    </source>
</reference>
<dbReference type="AlphaFoldDB" id="H7FX86"/>
<dbReference type="GO" id="GO:0016301">
    <property type="term" value="F:kinase activity"/>
    <property type="evidence" value="ECO:0007669"/>
    <property type="project" value="UniProtKB-KW"/>
</dbReference>
<dbReference type="HAMAP" id="MF_01965">
    <property type="entry name" value="NADHX_dehydratase"/>
    <property type="match status" value="1"/>
</dbReference>
<evidence type="ECO:0000256" key="5">
    <source>
        <dbReference type="ARBA" id="ARBA00023239"/>
    </source>
</evidence>
<dbReference type="NCBIfam" id="TIGR00196">
    <property type="entry name" value="yjeF_cterm"/>
    <property type="match status" value="1"/>
</dbReference>
<keyword evidence="1 6" id="KW-0547">Nucleotide-binding</keyword>
<dbReference type="EC" id="4.2.1.136" evidence="6"/>
<dbReference type="CDD" id="cd01171">
    <property type="entry name" value="YXKO-related"/>
    <property type="match status" value="1"/>
</dbReference>
<comment type="catalytic activity">
    <reaction evidence="6">
        <text>(6S)-NADHX + ADP = AMP + phosphate + NADH + H(+)</text>
        <dbReference type="Rhea" id="RHEA:32223"/>
        <dbReference type="ChEBI" id="CHEBI:15378"/>
        <dbReference type="ChEBI" id="CHEBI:43474"/>
        <dbReference type="ChEBI" id="CHEBI:57945"/>
        <dbReference type="ChEBI" id="CHEBI:64074"/>
        <dbReference type="ChEBI" id="CHEBI:456215"/>
        <dbReference type="ChEBI" id="CHEBI:456216"/>
        <dbReference type="EC" id="4.2.1.136"/>
    </reaction>
</comment>
<feature type="domain" description="YjeF C-terminal" evidence="7">
    <location>
        <begin position="4"/>
        <end position="279"/>
    </location>
</feature>
<comment type="function">
    <text evidence="6">Catalyzes the dehydration of the S-form of NAD(P)HX at the expense of ADP, which is converted to AMP. Together with NAD(P)HX epimerase, which catalyzes the epimerization of the S- and R-forms, the enzyme allows the repair of both epimers of NAD(P)HX, a damaged form of NAD(P)H that is a result of enzymatic or heat-dependent hydration.</text>
</comment>
<dbReference type="Pfam" id="PF01256">
    <property type="entry name" value="Carb_kinase"/>
    <property type="match status" value="1"/>
</dbReference>
<dbReference type="InterPro" id="IPR000631">
    <property type="entry name" value="CARKD"/>
</dbReference>
<organism evidence="8 9">
    <name type="scientific">Ligilactobacillus salivarius SMXD51</name>
    <dbReference type="NCBI Taxonomy" id="1108963"/>
    <lineage>
        <taxon>Bacteria</taxon>
        <taxon>Bacillati</taxon>
        <taxon>Bacillota</taxon>
        <taxon>Bacilli</taxon>
        <taxon>Lactobacillales</taxon>
        <taxon>Lactobacillaceae</taxon>
        <taxon>Ligilactobacillus</taxon>
    </lineage>
</organism>
<sequence>MEITLDILQKVIKKREPNSHKGNFGRVLLIGGNINYGGAIIMAASAAVHAGAGLVTVATNKENLSSLHSVVPEAMFINFFDKVSLTTAISTADAVVVGPGLGTDNRSKEVLEVTLSNISDNQLCIIDGSAITLISENDFLKELIANNKKIIFTPHQMEWQRLSGIPIDKQIDDINLTKTNIAKCYCLILKKHHTTIYHQSGTIDNLTIGGPFMATGGMGDILTGILAAFITQFKESSLDERINAAVYLHSYIAENLSHKYYVTLPTDIIKKIQKTMLKVISEQK</sequence>
<keyword evidence="5 6" id="KW-0456">Lyase</keyword>
<evidence type="ECO:0000259" key="7">
    <source>
        <dbReference type="PROSITE" id="PS51383"/>
    </source>
</evidence>
<dbReference type="InterPro" id="IPR017953">
    <property type="entry name" value="Carbohydrate_kinase_pred_CS"/>
</dbReference>
<evidence type="ECO:0000256" key="2">
    <source>
        <dbReference type="ARBA" id="ARBA00022840"/>
    </source>
</evidence>
<keyword evidence="2 6" id="KW-0067">ATP-binding</keyword>
<dbReference type="GO" id="GO:0110051">
    <property type="term" value="P:metabolite repair"/>
    <property type="evidence" value="ECO:0007669"/>
    <property type="project" value="TreeGrafter"/>
</dbReference>
<keyword evidence="8" id="KW-0418">Kinase</keyword>
<dbReference type="PROSITE" id="PS01049">
    <property type="entry name" value="YJEF_C_1"/>
    <property type="match status" value="1"/>
</dbReference>
<evidence type="ECO:0000256" key="3">
    <source>
        <dbReference type="ARBA" id="ARBA00022857"/>
    </source>
</evidence>
<evidence type="ECO:0000256" key="6">
    <source>
        <dbReference type="HAMAP-Rule" id="MF_01965"/>
    </source>
</evidence>
<gene>
    <name evidence="6" type="primary">nnrD</name>
    <name evidence="8" type="ORF">SMXD51_03703</name>
</gene>
<comment type="subunit">
    <text evidence="6">Homotetramer.</text>
</comment>
<evidence type="ECO:0000313" key="9">
    <source>
        <dbReference type="Proteomes" id="UP000003657"/>
    </source>
</evidence>
<dbReference type="InterPro" id="IPR029056">
    <property type="entry name" value="Ribokinase-like"/>
</dbReference>